<protein>
    <recommendedName>
        <fullName evidence="3">Helix-turn-helix domain-containing protein</fullName>
    </recommendedName>
</protein>
<organism evidence="1 2">
    <name type="scientific">Desulforapulum autotrophicum (strain ATCC 43914 / DSM 3382 / VKM B-1955 / HRM2)</name>
    <name type="common">Desulfobacterium autotrophicum</name>
    <dbReference type="NCBI Taxonomy" id="177437"/>
    <lineage>
        <taxon>Bacteria</taxon>
        <taxon>Pseudomonadati</taxon>
        <taxon>Thermodesulfobacteriota</taxon>
        <taxon>Desulfobacteria</taxon>
        <taxon>Desulfobacterales</taxon>
        <taxon>Desulfobacteraceae</taxon>
        <taxon>Desulforapulum</taxon>
    </lineage>
</organism>
<dbReference type="HOGENOM" id="CLU_1977899_0_0_7"/>
<sequence length="126" mass="14307">MIVKEPVLKNRIRKIPKSFSWIDHRLVRQRYIESCSHEQSALYLFLVCVADARGLSYYADKSIMKQLNMDMNTLRQARSGLIKNNLIAWQEPIYQVLSLEPRVIPRGSGQMMSLAEVLAGAAGGGR</sequence>
<accession>C0QID5</accession>
<proteinExistence type="predicted"/>
<evidence type="ECO:0000313" key="2">
    <source>
        <dbReference type="Proteomes" id="UP000000442"/>
    </source>
</evidence>
<dbReference type="EMBL" id="CP001087">
    <property type="protein sequence ID" value="ACN17879.1"/>
    <property type="molecule type" value="Genomic_DNA"/>
</dbReference>
<keyword evidence="2" id="KW-1185">Reference proteome</keyword>
<evidence type="ECO:0000313" key="1">
    <source>
        <dbReference type="EMBL" id="ACN17879.1"/>
    </source>
</evidence>
<dbReference type="OrthoDB" id="9134216at2"/>
<dbReference type="STRING" id="177437.HRM2_48310"/>
<evidence type="ECO:0008006" key="3">
    <source>
        <dbReference type="Google" id="ProtNLM"/>
    </source>
</evidence>
<name>C0QID5_DESAH</name>
<dbReference type="Proteomes" id="UP000000442">
    <property type="component" value="Chromosome"/>
</dbReference>
<gene>
    <name evidence="1" type="ordered locus">HRM2_48310</name>
</gene>
<reference evidence="1 2" key="1">
    <citation type="journal article" date="2009" name="Environ. Microbiol.">
        <title>Genome sequence of Desulfobacterium autotrophicum HRM2, a marine sulfate reducer oxidizing organic carbon completely to carbon dioxide.</title>
        <authorList>
            <person name="Strittmatter A.W."/>
            <person name="Liesegang H."/>
            <person name="Rabus R."/>
            <person name="Decker I."/>
            <person name="Amann J."/>
            <person name="Andres S."/>
            <person name="Henne A."/>
            <person name="Fricke W.F."/>
            <person name="Martinez-Arias R."/>
            <person name="Bartels D."/>
            <person name="Goesmann A."/>
            <person name="Krause L."/>
            <person name="Puehler A."/>
            <person name="Klenk H.P."/>
            <person name="Richter M."/>
            <person name="Schuler M."/>
            <person name="Gloeckner F.O."/>
            <person name="Meyerdierks A."/>
            <person name="Gottschalk G."/>
            <person name="Amann R."/>
        </authorList>
    </citation>
    <scope>NUCLEOTIDE SEQUENCE [LARGE SCALE GENOMIC DNA]</scope>
    <source>
        <strain evidence="2">ATCC 43914 / DSM 3382 / HRM2</strain>
    </source>
</reference>
<dbReference type="KEGG" id="dat:HRM2_48310"/>
<dbReference type="eggNOG" id="ENOG5032W1G">
    <property type="taxonomic scope" value="Bacteria"/>
</dbReference>
<dbReference type="RefSeq" id="WP_015906586.1">
    <property type="nucleotide sequence ID" value="NC_012108.1"/>
</dbReference>
<dbReference type="AlphaFoldDB" id="C0QID5"/>